<gene>
    <name evidence="1" type="ORF">OS889_06845</name>
</gene>
<proteinExistence type="predicted"/>
<accession>A0ABD5MA07</accession>
<evidence type="ECO:0000313" key="2">
    <source>
        <dbReference type="Proteomes" id="UP001570511"/>
    </source>
</evidence>
<dbReference type="EMBL" id="JBGNYA010000001">
    <property type="protein sequence ID" value="MFA1610723.1"/>
    <property type="molecule type" value="Genomic_DNA"/>
</dbReference>
<comment type="caution">
    <text evidence="1">The sequence shown here is derived from an EMBL/GenBank/DDBJ whole genome shotgun (WGS) entry which is preliminary data.</text>
</comment>
<keyword evidence="2" id="KW-1185">Reference proteome</keyword>
<dbReference type="RefSeq" id="WP_372388460.1">
    <property type="nucleotide sequence ID" value="NZ_JBGNYA010000001.1"/>
</dbReference>
<dbReference type="Proteomes" id="UP001570511">
    <property type="component" value="Unassembled WGS sequence"/>
</dbReference>
<dbReference type="AlphaFoldDB" id="A0ABD5MA07"/>
<organism evidence="1 2">
    <name type="scientific">Halobellus rubicundus</name>
    <dbReference type="NCBI Taxonomy" id="2996466"/>
    <lineage>
        <taxon>Archaea</taxon>
        <taxon>Methanobacteriati</taxon>
        <taxon>Methanobacteriota</taxon>
        <taxon>Stenosarchaea group</taxon>
        <taxon>Halobacteria</taxon>
        <taxon>Halobacteriales</taxon>
        <taxon>Haloferacaceae</taxon>
        <taxon>Halobellus</taxon>
    </lineage>
</organism>
<protein>
    <recommendedName>
        <fullName evidence="3">Transporter</fullName>
    </recommendedName>
</protein>
<name>A0ABD5MA07_9EURY</name>
<evidence type="ECO:0000313" key="1">
    <source>
        <dbReference type="EMBL" id="MFA1610723.1"/>
    </source>
</evidence>
<sequence>MRTSTKVIAAGVLLFAVPLPGTFIGGALVAAAGGGIRLFLE</sequence>
<reference evidence="1 2" key="1">
    <citation type="submission" date="2024-08" db="EMBL/GenBank/DDBJ databases">
        <title>Halobellus sp. MBLA0158 whole genome sequence.</title>
        <authorList>
            <person name="Hwang C.Y."/>
            <person name="Cho E.-S."/>
            <person name="Seo M.-J."/>
        </authorList>
    </citation>
    <scope>NUCLEOTIDE SEQUENCE [LARGE SCALE GENOMIC DNA]</scope>
    <source>
        <strain evidence="1 2">MBLA0158</strain>
    </source>
</reference>
<evidence type="ECO:0008006" key="3">
    <source>
        <dbReference type="Google" id="ProtNLM"/>
    </source>
</evidence>